<feature type="binding site" evidence="5 7">
    <location>
        <begin position="35"/>
        <end position="36"/>
    </location>
    <ligand>
        <name>substrate</name>
    </ligand>
</feature>
<reference evidence="11" key="1">
    <citation type="submission" date="2016-10" db="EMBL/GenBank/DDBJ databases">
        <authorList>
            <person name="de Groot N.N."/>
        </authorList>
    </citation>
    <scope>NUCLEOTIDE SEQUENCE [LARGE SCALE GENOMIC DNA]</scope>
    <source>
        <strain evidence="11">Nm76</strain>
    </source>
</reference>
<dbReference type="UniPathway" id="UPA00109">
    <property type="reaction ID" value="UER00186"/>
</dbReference>
<dbReference type="EMBL" id="QAOI01000027">
    <property type="protein sequence ID" value="PTQ73558.1"/>
    <property type="molecule type" value="Genomic_DNA"/>
</dbReference>
<dbReference type="InterPro" id="IPR005952">
    <property type="entry name" value="Phosphogly_mut1"/>
</dbReference>
<organism evidence="11 12">
    <name type="scientific">Nitrosomonas oligotropha</name>
    <dbReference type="NCBI Taxonomy" id="42354"/>
    <lineage>
        <taxon>Bacteria</taxon>
        <taxon>Pseudomonadati</taxon>
        <taxon>Pseudomonadota</taxon>
        <taxon>Betaproteobacteria</taxon>
        <taxon>Nitrosomonadales</taxon>
        <taxon>Nitrosomonadaceae</taxon>
        <taxon>Nitrosomonas</taxon>
    </lineage>
</organism>
<keyword evidence="3 5" id="KW-0324">Glycolysis</keyword>
<gene>
    <name evidence="5" type="primary">gpmA</name>
    <name evidence="10" type="ORF">C8R26_1279</name>
    <name evidence="11" type="ORF">SAMN05216333_10141</name>
</gene>
<comment type="function">
    <text evidence="5 9">Catalyzes the interconversion of 2-phosphoglycerate and 3-phosphoglycerate.</text>
</comment>
<feature type="active site" description="Proton donor/acceptor" evidence="5 6">
    <location>
        <position position="100"/>
    </location>
</feature>
<evidence type="ECO:0000256" key="3">
    <source>
        <dbReference type="ARBA" id="ARBA00023152"/>
    </source>
</evidence>
<evidence type="ECO:0000256" key="7">
    <source>
        <dbReference type="PIRSR" id="PIRSR613078-2"/>
    </source>
</evidence>
<dbReference type="InterPro" id="IPR013078">
    <property type="entry name" value="His_Pase_superF_clade-1"/>
</dbReference>
<dbReference type="SUPFAM" id="SSF53254">
    <property type="entry name" value="Phosphoglycerate mutase-like"/>
    <property type="match status" value="1"/>
</dbReference>
<accession>A0A1H8IZ17</accession>
<dbReference type="NCBIfam" id="TIGR01258">
    <property type="entry name" value="pgm_1"/>
    <property type="match status" value="1"/>
</dbReference>
<evidence type="ECO:0000313" key="10">
    <source>
        <dbReference type="EMBL" id="PTQ73558.1"/>
    </source>
</evidence>
<keyword evidence="12" id="KW-1185">Reference proteome</keyword>
<comment type="catalytic activity">
    <reaction evidence="5 9">
        <text>(2R)-2-phosphoglycerate = (2R)-3-phosphoglycerate</text>
        <dbReference type="Rhea" id="RHEA:15901"/>
        <dbReference type="ChEBI" id="CHEBI:58272"/>
        <dbReference type="ChEBI" id="CHEBI:58289"/>
        <dbReference type="EC" id="5.4.2.11"/>
    </reaction>
</comment>
<protein>
    <recommendedName>
        <fullName evidence="5 9">2,3-bisphosphoglycerate-dependent phosphoglycerate mutase</fullName>
        <shortName evidence="5">BPG-dependent PGAM</shortName>
        <shortName evidence="5">PGAM</shortName>
        <shortName evidence="5">Phosphoglyceromutase</shortName>
        <shortName evidence="5">dPGM</shortName>
        <ecNumber evidence="5 9">5.4.2.11</ecNumber>
    </recommendedName>
</protein>
<dbReference type="HAMAP" id="MF_01039">
    <property type="entry name" value="PGAM_GpmA"/>
    <property type="match status" value="1"/>
</dbReference>
<dbReference type="InterPro" id="IPR029033">
    <property type="entry name" value="His_PPase_superfam"/>
</dbReference>
<dbReference type="SMART" id="SM00855">
    <property type="entry name" value="PGAM"/>
    <property type="match status" value="1"/>
</dbReference>
<feature type="active site" description="Tele-phosphohistidine intermediate" evidence="5 6">
    <location>
        <position position="23"/>
    </location>
</feature>
<evidence type="ECO:0000313" key="11">
    <source>
        <dbReference type="EMBL" id="SEN73681.1"/>
    </source>
</evidence>
<evidence type="ECO:0000256" key="2">
    <source>
        <dbReference type="ARBA" id="ARBA00022432"/>
    </source>
</evidence>
<feature type="binding site" evidence="5 7">
    <location>
        <position position="74"/>
    </location>
    <ligand>
        <name>substrate</name>
    </ligand>
</feature>
<sequence length="242" mass="27629">MLKAIPTVQNAQQRITQLVLLRHGQSIWNRDKKFTGWSDIPLSAKGEQEAEQAAYLLKQAGLTFDLCFTSSLQRAKTTARIVLSAMQLDLPVHESWRLNERHYGALEGMERWPAIKKFGIWPILGCQIKFDATPPYLDAHDPRFPGNLPGYAGIDKNELPLAESMQNTLARVKPYWEETIQPEIQHGKRALIVSHRNTLRVVTMLLEHLTPGQVMKTRLATGRPLVYELDQQGHAVRHYYVD</sequence>
<keyword evidence="4 5" id="KW-0413">Isomerase</keyword>
<evidence type="ECO:0000256" key="5">
    <source>
        <dbReference type="HAMAP-Rule" id="MF_01039"/>
    </source>
</evidence>
<evidence type="ECO:0000256" key="6">
    <source>
        <dbReference type="PIRSR" id="PIRSR613078-1"/>
    </source>
</evidence>
<comment type="similarity">
    <text evidence="1 5">Belongs to the phosphoglycerate mutase family. BPG-dependent PGAM subfamily.</text>
</comment>
<name>A0A1H8IZ17_9PROT</name>
<dbReference type="GO" id="GO:0006094">
    <property type="term" value="P:gluconeogenesis"/>
    <property type="evidence" value="ECO:0007669"/>
    <property type="project" value="UniProtKB-UniRule"/>
</dbReference>
<dbReference type="CDD" id="cd07067">
    <property type="entry name" value="HP_PGM_like"/>
    <property type="match status" value="1"/>
</dbReference>
<dbReference type="PIRSF" id="PIRSF000709">
    <property type="entry name" value="6PFK_2-Ptase"/>
    <property type="match status" value="1"/>
</dbReference>
<feature type="binding site" evidence="5 7">
    <location>
        <begin position="22"/>
        <end position="29"/>
    </location>
    <ligand>
        <name>substrate</name>
    </ligand>
</feature>
<dbReference type="Gene3D" id="3.40.50.1240">
    <property type="entry name" value="Phosphoglycerate mutase-like"/>
    <property type="match status" value="1"/>
</dbReference>
<reference evidence="12" key="2">
    <citation type="submission" date="2016-10" db="EMBL/GenBank/DDBJ databases">
        <authorList>
            <person name="Varghese N."/>
            <person name="Submissions S."/>
        </authorList>
    </citation>
    <scope>NUCLEOTIDE SEQUENCE [LARGE SCALE GENOMIC DNA]</scope>
    <source>
        <strain evidence="12">Nm76</strain>
    </source>
</reference>
<evidence type="ECO:0000256" key="4">
    <source>
        <dbReference type="ARBA" id="ARBA00023235"/>
    </source>
</evidence>
<dbReference type="OrthoDB" id="9781415at2"/>
<comment type="caution">
    <text evidence="5">Lacks conserved residue(s) required for the propagation of feature annotation.</text>
</comment>
<dbReference type="InterPro" id="IPR001345">
    <property type="entry name" value="PG/BPGM_mutase_AS"/>
</dbReference>
<evidence type="ECO:0000256" key="8">
    <source>
        <dbReference type="PIRSR" id="PIRSR613078-3"/>
    </source>
</evidence>
<evidence type="ECO:0000256" key="1">
    <source>
        <dbReference type="ARBA" id="ARBA00006717"/>
    </source>
</evidence>
<evidence type="ECO:0000313" key="13">
    <source>
        <dbReference type="Proteomes" id="UP000244128"/>
    </source>
</evidence>
<dbReference type="Proteomes" id="UP000244128">
    <property type="component" value="Unassembled WGS sequence"/>
</dbReference>
<dbReference type="RefSeq" id="WP_090315182.1">
    <property type="nucleotide sequence ID" value="NZ_FNOE01000001.1"/>
</dbReference>
<dbReference type="EMBL" id="FODO01000001">
    <property type="protein sequence ID" value="SEN73681.1"/>
    <property type="molecule type" value="Genomic_DNA"/>
</dbReference>
<dbReference type="STRING" id="42354.SAMN05216333_10141"/>
<dbReference type="Proteomes" id="UP000198814">
    <property type="component" value="Unassembled WGS sequence"/>
</dbReference>
<dbReference type="PANTHER" id="PTHR11931">
    <property type="entry name" value="PHOSPHOGLYCERATE MUTASE"/>
    <property type="match status" value="1"/>
</dbReference>
<feature type="binding site" evidence="5 7">
    <location>
        <begin position="100"/>
        <end position="103"/>
    </location>
    <ligand>
        <name>substrate</name>
    </ligand>
</feature>
<dbReference type="Pfam" id="PF00300">
    <property type="entry name" value="His_Phos_1"/>
    <property type="match status" value="2"/>
</dbReference>
<dbReference type="PROSITE" id="PS00175">
    <property type="entry name" value="PG_MUTASE"/>
    <property type="match status" value="1"/>
</dbReference>
<proteinExistence type="inferred from homology"/>
<keyword evidence="2 5" id="KW-0312">Gluconeogenesis</keyword>
<evidence type="ECO:0000256" key="9">
    <source>
        <dbReference type="RuleBase" id="RU004512"/>
    </source>
</evidence>
<dbReference type="GO" id="GO:0004619">
    <property type="term" value="F:phosphoglycerate mutase activity"/>
    <property type="evidence" value="ECO:0007669"/>
    <property type="project" value="UniProtKB-UniRule"/>
</dbReference>
<dbReference type="AlphaFoldDB" id="A0A1H8IZ17"/>
<comment type="pathway">
    <text evidence="5 9">Carbohydrate degradation; glycolysis; pyruvate from D-glyceraldehyde 3-phosphate: step 3/5.</text>
</comment>
<dbReference type="EC" id="5.4.2.11" evidence="5 9"/>
<evidence type="ECO:0000313" key="12">
    <source>
        <dbReference type="Proteomes" id="UP000198814"/>
    </source>
</evidence>
<feature type="site" description="Transition state stabilizer" evidence="5 8">
    <location>
        <position position="195"/>
    </location>
</feature>
<comment type="subunit">
    <text evidence="5">Homodimer.</text>
</comment>
<dbReference type="GO" id="GO:0006096">
    <property type="term" value="P:glycolytic process"/>
    <property type="evidence" value="ECO:0007669"/>
    <property type="project" value="UniProtKB-UniRule"/>
</dbReference>
<reference evidence="10 13" key="3">
    <citation type="submission" date="2018-04" db="EMBL/GenBank/DDBJ databases">
        <title>Active sludge and wastewater microbial communities from Klosterneuburg, Austria.</title>
        <authorList>
            <person name="Wagner M."/>
        </authorList>
    </citation>
    <scope>NUCLEOTIDE SEQUENCE [LARGE SCALE GENOMIC DNA]</scope>
    <source>
        <strain evidence="10 13">Nm49</strain>
    </source>
</reference>